<accession>A0A183DPB2</accession>
<reference evidence="2 3" key="2">
    <citation type="submission" date="2018-11" db="EMBL/GenBank/DDBJ databases">
        <authorList>
            <consortium name="Pathogen Informatics"/>
        </authorList>
    </citation>
    <scope>NUCLEOTIDE SEQUENCE [LARGE SCALE GENOMIC DNA]</scope>
</reference>
<keyword evidence="1" id="KW-1133">Transmembrane helix</keyword>
<dbReference type="EMBL" id="UYRT01078030">
    <property type="protein sequence ID" value="VDN17601.1"/>
    <property type="molecule type" value="Genomic_DNA"/>
</dbReference>
<evidence type="ECO:0000256" key="1">
    <source>
        <dbReference type="SAM" id="Phobius"/>
    </source>
</evidence>
<evidence type="ECO:0000313" key="2">
    <source>
        <dbReference type="EMBL" id="VDN17601.1"/>
    </source>
</evidence>
<keyword evidence="1" id="KW-0812">Transmembrane</keyword>
<evidence type="ECO:0000313" key="4">
    <source>
        <dbReference type="WBParaSite" id="GPUH_0001056601-mRNA-1"/>
    </source>
</evidence>
<keyword evidence="1" id="KW-0472">Membrane</keyword>
<gene>
    <name evidence="2" type="ORF">GPUH_LOCUS10553</name>
</gene>
<keyword evidence="3" id="KW-1185">Reference proteome</keyword>
<dbReference type="OrthoDB" id="6604875at2759"/>
<protein>
    <submittedName>
        <fullName evidence="4">Transmembrane protein</fullName>
    </submittedName>
</protein>
<dbReference type="AlphaFoldDB" id="A0A183DPB2"/>
<organism evidence="4">
    <name type="scientific">Gongylonema pulchrum</name>
    <dbReference type="NCBI Taxonomy" id="637853"/>
    <lineage>
        <taxon>Eukaryota</taxon>
        <taxon>Metazoa</taxon>
        <taxon>Ecdysozoa</taxon>
        <taxon>Nematoda</taxon>
        <taxon>Chromadorea</taxon>
        <taxon>Rhabditida</taxon>
        <taxon>Spirurina</taxon>
        <taxon>Spiruromorpha</taxon>
        <taxon>Spiruroidea</taxon>
        <taxon>Gongylonematidae</taxon>
        <taxon>Gongylonema</taxon>
    </lineage>
</organism>
<evidence type="ECO:0000313" key="3">
    <source>
        <dbReference type="Proteomes" id="UP000271098"/>
    </source>
</evidence>
<sequence length="66" mass="7654">MSEQRRQQLEKVSTTSHFARQDCQPCRYVGAGAFLFAASFIWYSSWGSAHRRPFYRQLPLRLTAVG</sequence>
<feature type="transmembrane region" description="Helical" evidence="1">
    <location>
        <begin position="28"/>
        <end position="46"/>
    </location>
</feature>
<reference evidence="4" key="1">
    <citation type="submission" date="2016-06" db="UniProtKB">
        <authorList>
            <consortium name="WormBaseParasite"/>
        </authorList>
    </citation>
    <scope>IDENTIFICATION</scope>
</reference>
<dbReference type="Proteomes" id="UP000271098">
    <property type="component" value="Unassembled WGS sequence"/>
</dbReference>
<dbReference type="WBParaSite" id="GPUH_0001056601-mRNA-1">
    <property type="protein sequence ID" value="GPUH_0001056601-mRNA-1"/>
    <property type="gene ID" value="GPUH_0001056601"/>
</dbReference>
<name>A0A183DPB2_9BILA</name>
<proteinExistence type="predicted"/>